<evidence type="ECO:0000313" key="2">
    <source>
        <dbReference type="Proteomes" id="UP000009336"/>
    </source>
</evidence>
<dbReference type="eggNOG" id="ENOG5032WBY">
    <property type="taxonomic scope" value="Bacteria"/>
</dbReference>
<organism evidence="1 2">
    <name type="scientific">Providencia burhodogranariea DSM 19968</name>
    <dbReference type="NCBI Taxonomy" id="1141662"/>
    <lineage>
        <taxon>Bacteria</taxon>
        <taxon>Pseudomonadati</taxon>
        <taxon>Pseudomonadota</taxon>
        <taxon>Gammaproteobacteria</taxon>
        <taxon>Enterobacterales</taxon>
        <taxon>Morganellaceae</taxon>
        <taxon>Providencia</taxon>
    </lineage>
</organism>
<dbReference type="PATRIC" id="fig|1141662.3.peg.425"/>
<comment type="caution">
    <text evidence="1">The sequence shown here is derived from an EMBL/GenBank/DDBJ whole genome shotgun (WGS) entry which is preliminary data.</text>
</comment>
<reference evidence="1 2" key="1">
    <citation type="journal article" date="2012" name="BMC Genomics">
        <title>Comparative genomics of bacteria in the genus Providencia isolated from wild Drosophila melanogaster.</title>
        <authorList>
            <person name="Galac M.R."/>
            <person name="Lazzaro B.P."/>
        </authorList>
    </citation>
    <scope>NUCLEOTIDE SEQUENCE [LARGE SCALE GENOMIC DNA]</scope>
    <source>
        <strain evidence="1 2">DSM 19968</strain>
    </source>
</reference>
<evidence type="ECO:0000313" key="1">
    <source>
        <dbReference type="EMBL" id="EKT64552.1"/>
    </source>
</evidence>
<gene>
    <name evidence="1" type="ORF">OOA_02107</name>
</gene>
<dbReference type="RefSeq" id="WP_008910468.1">
    <property type="nucleotide sequence ID" value="NZ_KB233222.1"/>
</dbReference>
<dbReference type="OrthoDB" id="6624023at2"/>
<keyword evidence="2" id="KW-1185">Reference proteome</keyword>
<dbReference type="AlphaFoldDB" id="K8X4F9"/>
<dbReference type="HOGENOM" id="CLU_707390_0_0_6"/>
<accession>K8X4F9</accession>
<name>K8X4F9_9GAMM</name>
<proteinExistence type="predicted"/>
<dbReference type="EMBL" id="AKKL01000007">
    <property type="protein sequence ID" value="EKT64552.1"/>
    <property type="molecule type" value="Genomic_DNA"/>
</dbReference>
<protein>
    <submittedName>
        <fullName evidence="1">Uncharacterized protein</fullName>
    </submittedName>
</protein>
<dbReference type="Proteomes" id="UP000009336">
    <property type="component" value="Unassembled WGS sequence"/>
</dbReference>
<sequence>MPSTTNLQKAAFDAIDTLHFGQVLMSFIYGRSIADWYHYILTLINEALQKKGISGKQAEITKHYLLSALEIYLSVDNKYISDLHDYSEENNSDGTPYNRDISEQFIEHRRNYSLSLLCAVACENGVDKKFIVQTTAEWINNEKLGLSTMPALVRNRLVECCYAIEYPDAPLRFYHELVNHNIILCGKHSSKKDKYAQELGSELSLLFIRAGLLFEFKMQQRAMEIMTSNKNNYQIKISKLDFEKSRISRKNIADYYKRLIDIWLLEKNPSTFAIFRCKEHVSKTDAEKILKTMRKFYLHKRMFGGTQGNWLGTLGAFEIELCCKEEPKRAIYYETNNSLTISDKVKSKLLDYGFNVSARSLYLRHKAIKKEGYSKILYYYHSVLGLPYIPPWYLNKNDLYDLALEYKAENVNE</sequence>